<protein>
    <submittedName>
        <fullName evidence="1">3861_t:CDS:1</fullName>
    </submittedName>
</protein>
<dbReference type="EMBL" id="CAJVPZ010008767">
    <property type="protein sequence ID" value="CAG8601638.1"/>
    <property type="molecule type" value="Genomic_DNA"/>
</dbReference>
<dbReference type="Proteomes" id="UP000789396">
    <property type="component" value="Unassembled WGS sequence"/>
</dbReference>
<accession>A0A9N9CFH9</accession>
<comment type="caution">
    <text evidence="1">The sequence shown here is derived from an EMBL/GenBank/DDBJ whole genome shotgun (WGS) entry which is preliminary data.</text>
</comment>
<reference evidence="1" key="1">
    <citation type="submission" date="2021-06" db="EMBL/GenBank/DDBJ databases">
        <authorList>
            <person name="Kallberg Y."/>
            <person name="Tangrot J."/>
            <person name="Rosling A."/>
        </authorList>
    </citation>
    <scope>NUCLEOTIDE SEQUENCE</scope>
    <source>
        <strain evidence="1">IN212</strain>
    </source>
</reference>
<evidence type="ECO:0000313" key="2">
    <source>
        <dbReference type="Proteomes" id="UP000789396"/>
    </source>
</evidence>
<proteinExistence type="predicted"/>
<name>A0A9N9CFH9_9GLOM</name>
<gene>
    <name evidence="1" type="ORF">RFULGI_LOCUS6628</name>
</gene>
<organism evidence="1 2">
    <name type="scientific">Racocetra fulgida</name>
    <dbReference type="NCBI Taxonomy" id="60492"/>
    <lineage>
        <taxon>Eukaryota</taxon>
        <taxon>Fungi</taxon>
        <taxon>Fungi incertae sedis</taxon>
        <taxon>Mucoromycota</taxon>
        <taxon>Glomeromycotina</taxon>
        <taxon>Glomeromycetes</taxon>
        <taxon>Diversisporales</taxon>
        <taxon>Gigasporaceae</taxon>
        <taxon>Racocetra</taxon>
    </lineage>
</organism>
<sequence>MFDSHFYYIAVERELAFGRIGADGEVPIADAREKLVIEELPSDIVFLHNFTIYVESKNQKI</sequence>
<evidence type="ECO:0000313" key="1">
    <source>
        <dbReference type="EMBL" id="CAG8601638.1"/>
    </source>
</evidence>
<keyword evidence="2" id="KW-1185">Reference proteome</keyword>
<dbReference type="AlphaFoldDB" id="A0A9N9CFH9"/>